<name>A0A8H6JQX6_9PEZI</name>
<keyword evidence="3" id="KW-1185">Reference proteome</keyword>
<feature type="compositionally biased region" description="Polar residues" evidence="1">
    <location>
        <begin position="9"/>
        <end position="19"/>
    </location>
</feature>
<evidence type="ECO:0000313" key="2">
    <source>
        <dbReference type="EMBL" id="KAF6817417.1"/>
    </source>
</evidence>
<evidence type="ECO:0000256" key="1">
    <source>
        <dbReference type="SAM" id="MobiDB-lite"/>
    </source>
</evidence>
<feature type="region of interest" description="Disordered" evidence="1">
    <location>
        <begin position="43"/>
        <end position="64"/>
    </location>
</feature>
<dbReference type="Proteomes" id="UP000654918">
    <property type="component" value="Unassembled WGS sequence"/>
</dbReference>
<organism evidence="2 3">
    <name type="scientific">Colletotrichum plurivorum</name>
    <dbReference type="NCBI Taxonomy" id="2175906"/>
    <lineage>
        <taxon>Eukaryota</taxon>
        <taxon>Fungi</taxon>
        <taxon>Dikarya</taxon>
        <taxon>Ascomycota</taxon>
        <taxon>Pezizomycotina</taxon>
        <taxon>Sordariomycetes</taxon>
        <taxon>Hypocreomycetidae</taxon>
        <taxon>Glomerellales</taxon>
        <taxon>Glomerellaceae</taxon>
        <taxon>Colletotrichum</taxon>
        <taxon>Colletotrichum orchidearum species complex</taxon>
    </lineage>
</organism>
<protein>
    <submittedName>
        <fullName evidence="2">Uncharacterized protein</fullName>
    </submittedName>
</protein>
<evidence type="ECO:0000313" key="3">
    <source>
        <dbReference type="Proteomes" id="UP000654918"/>
    </source>
</evidence>
<reference evidence="2" key="1">
    <citation type="journal article" date="2020" name="Phytopathology">
        <title>Genome Sequence Resources of Colletotrichum truncatum, C. plurivorum, C. musicola, and C. sojae: Four Species Pathogenic to Soybean (Glycine max).</title>
        <authorList>
            <person name="Rogerio F."/>
            <person name="Boufleur T.R."/>
            <person name="Ciampi-Guillardi M."/>
            <person name="Sukno S.A."/>
            <person name="Thon M.R."/>
            <person name="Massola Junior N.S."/>
            <person name="Baroncelli R."/>
        </authorList>
    </citation>
    <scope>NUCLEOTIDE SEQUENCE</scope>
    <source>
        <strain evidence="2">LFN00145</strain>
    </source>
</reference>
<sequence length="90" mass="10010">MRKKEETSTPHPSEPTATRTELRSLRPDPTSVAWHPTYALAKKRSMDGETRGERDHLTSRDILEQSKLGDGRIVRGSAATGRAVNNPTSR</sequence>
<dbReference type="EMBL" id="WIGO01000317">
    <property type="protein sequence ID" value="KAF6817417.1"/>
    <property type="molecule type" value="Genomic_DNA"/>
</dbReference>
<accession>A0A8H6JQX6</accession>
<feature type="compositionally biased region" description="Basic and acidic residues" evidence="1">
    <location>
        <begin position="44"/>
        <end position="64"/>
    </location>
</feature>
<dbReference type="AlphaFoldDB" id="A0A8H6JQX6"/>
<gene>
    <name evidence="2" type="ORF">CPLU01_13583</name>
</gene>
<feature type="region of interest" description="Disordered" evidence="1">
    <location>
        <begin position="1"/>
        <end position="31"/>
    </location>
</feature>
<proteinExistence type="predicted"/>
<comment type="caution">
    <text evidence="2">The sequence shown here is derived from an EMBL/GenBank/DDBJ whole genome shotgun (WGS) entry which is preliminary data.</text>
</comment>